<dbReference type="InterPro" id="IPR005585">
    <property type="entry name" value="DUF327"/>
</dbReference>
<proteinExistence type="predicted"/>
<dbReference type="AlphaFoldDB" id="A0A9D9HR91"/>
<organism evidence="1 2">
    <name type="scientific">Candidatus Gallitreponema excrementavium</name>
    <dbReference type="NCBI Taxonomy" id="2840840"/>
    <lineage>
        <taxon>Bacteria</taxon>
        <taxon>Pseudomonadati</taxon>
        <taxon>Spirochaetota</taxon>
        <taxon>Spirochaetia</taxon>
        <taxon>Spirochaetales</taxon>
        <taxon>Candidatus Gallitreponema</taxon>
    </lineage>
</organism>
<evidence type="ECO:0000313" key="2">
    <source>
        <dbReference type="Proteomes" id="UP000823638"/>
    </source>
</evidence>
<dbReference type="Gene3D" id="1.20.120.490">
    <property type="entry name" value="Hypothetical protein TM1646-like domain"/>
    <property type="match status" value="1"/>
</dbReference>
<protein>
    <submittedName>
        <fullName evidence="1">YaaR family protein</fullName>
    </submittedName>
</protein>
<dbReference type="SUPFAM" id="SSF158397">
    <property type="entry name" value="TM1646-like"/>
    <property type="match status" value="1"/>
</dbReference>
<dbReference type="InterPro" id="IPR024042">
    <property type="entry name" value="TM1646-like_dom_sf"/>
</dbReference>
<sequence>MALDSVNNALFFTPAASTLKAETEKKQKTVEKSRFSKLLGGNEGIHTEDNKVFEENQILQKIKDMTIEDGLQVLLNEINTASEDLRRTRTRENLDRYKDSIQAFVKVVMEKSYSVGEQTKGYGPTRRKYETVQVIDQKLAQLAEGILSMEKRRIEVCLGRMDEIRGLLLDLMT</sequence>
<reference evidence="1" key="1">
    <citation type="submission" date="2020-10" db="EMBL/GenBank/DDBJ databases">
        <authorList>
            <person name="Gilroy R."/>
        </authorList>
    </citation>
    <scope>NUCLEOTIDE SEQUENCE</scope>
    <source>
        <strain evidence="1">10532</strain>
    </source>
</reference>
<evidence type="ECO:0000313" key="1">
    <source>
        <dbReference type="EMBL" id="MBO8458517.1"/>
    </source>
</evidence>
<dbReference type="Proteomes" id="UP000823638">
    <property type="component" value="Unassembled WGS sequence"/>
</dbReference>
<dbReference type="EMBL" id="JADIMM010000111">
    <property type="protein sequence ID" value="MBO8458517.1"/>
    <property type="molecule type" value="Genomic_DNA"/>
</dbReference>
<dbReference type="Pfam" id="PF03885">
    <property type="entry name" value="DUF327"/>
    <property type="match status" value="1"/>
</dbReference>
<accession>A0A9D9HR91</accession>
<name>A0A9D9HR91_9SPIR</name>
<reference evidence="1" key="2">
    <citation type="journal article" date="2021" name="PeerJ">
        <title>Extensive microbial diversity within the chicken gut microbiome revealed by metagenomics and culture.</title>
        <authorList>
            <person name="Gilroy R."/>
            <person name="Ravi A."/>
            <person name="Getino M."/>
            <person name="Pursley I."/>
            <person name="Horton D.L."/>
            <person name="Alikhan N.F."/>
            <person name="Baker D."/>
            <person name="Gharbi K."/>
            <person name="Hall N."/>
            <person name="Watson M."/>
            <person name="Adriaenssens E.M."/>
            <person name="Foster-Nyarko E."/>
            <person name="Jarju S."/>
            <person name="Secka A."/>
            <person name="Antonio M."/>
            <person name="Oren A."/>
            <person name="Chaudhuri R.R."/>
            <person name="La Ragione R."/>
            <person name="Hildebrand F."/>
            <person name="Pallen M.J."/>
        </authorList>
    </citation>
    <scope>NUCLEOTIDE SEQUENCE</scope>
    <source>
        <strain evidence="1">10532</strain>
    </source>
</reference>
<gene>
    <name evidence="1" type="ORF">IAA81_09880</name>
</gene>
<comment type="caution">
    <text evidence="1">The sequence shown here is derived from an EMBL/GenBank/DDBJ whole genome shotgun (WGS) entry which is preliminary data.</text>
</comment>